<evidence type="ECO:0000313" key="2">
    <source>
        <dbReference type="EMBL" id="SUZ92838.1"/>
    </source>
</evidence>
<name>A0A381RPE8_9ZZZZ</name>
<dbReference type="EMBL" id="UINC01002094">
    <property type="protein sequence ID" value="SUZ92838.1"/>
    <property type="molecule type" value="Genomic_DNA"/>
</dbReference>
<gene>
    <name evidence="2" type="ORF">METZ01_LOCUS45692</name>
</gene>
<feature type="transmembrane region" description="Helical" evidence="1">
    <location>
        <begin position="73"/>
        <end position="96"/>
    </location>
</feature>
<keyword evidence="1" id="KW-0472">Membrane</keyword>
<evidence type="ECO:0000256" key="1">
    <source>
        <dbReference type="SAM" id="Phobius"/>
    </source>
</evidence>
<organism evidence="2">
    <name type="scientific">marine metagenome</name>
    <dbReference type="NCBI Taxonomy" id="408172"/>
    <lineage>
        <taxon>unclassified sequences</taxon>
        <taxon>metagenomes</taxon>
        <taxon>ecological metagenomes</taxon>
    </lineage>
</organism>
<protein>
    <submittedName>
        <fullName evidence="2">Uncharacterized protein</fullName>
    </submittedName>
</protein>
<reference evidence="2" key="1">
    <citation type="submission" date="2018-05" db="EMBL/GenBank/DDBJ databases">
        <authorList>
            <person name="Lanie J.A."/>
            <person name="Ng W.-L."/>
            <person name="Kazmierczak K.M."/>
            <person name="Andrzejewski T.M."/>
            <person name="Davidsen T.M."/>
            <person name="Wayne K.J."/>
            <person name="Tettelin H."/>
            <person name="Glass J.I."/>
            <person name="Rusch D."/>
            <person name="Podicherti R."/>
            <person name="Tsui H.-C.T."/>
            <person name="Winkler M.E."/>
        </authorList>
    </citation>
    <scope>NUCLEOTIDE SEQUENCE</scope>
</reference>
<proteinExistence type="predicted"/>
<keyword evidence="1" id="KW-1133">Transmembrane helix</keyword>
<sequence length="97" mass="10931">MDKNKIFSIVGAVLLFLLPYHHNQEYSQSNLILEGFGFILAMAILCIIFSLIIKALRKLIAFLAGITLGASKLQYLTIFAWLSCISSVFLHFIVFFS</sequence>
<keyword evidence="1" id="KW-0812">Transmembrane</keyword>
<dbReference type="AlphaFoldDB" id="A0A381RPE8"/>
<accession>A0A381RPE8</accession>
<feature type="transmembrane region" description="Helical" evidence="1">
    <location>
        <begin position="33"/>
        <end position="53"/>
    </location>
</feature>